<evidence type="ECO:0000256" key="5">
    <source>
        <dbReference type="ARBA" id="ARBA00022989"/>
    </source>
</evidence>
<feature type="transmembrane region" description="Helical" evidence="7">
    <location>
        <begin position="168"/>
        <end position="190"/>
    </location>
</feature>
<keyword evidence="5 7" id="KW-1133">Transmembrane helix</keyword>
<accession>A0A3A1Y9P9</accession>
<dbReference type="GO" id="GO:0005337">
    <property type="term" value="F:nucleoside transmembrane transporter activity"/>
    <property type="evidence" value="ECO:0007669"/>
    <property type="project" value="InterPro"/>
</dbReference>
<proteinExistence type="inferred from homology"/>
<evidence type="ECO:0000256" key="7">
    <source>
        <dbReference type="RuleBase" id="RU362018"/>
    </source>
</evidence>
<comment type="similarity">
    <text evidence="2 7">Belongs to the concentrative nucleoside transporter (CNT) (TC 2.A.41) family.</text>
</comment>
<feature type="transmembrane region" description="Helical" evidence="7">
    <location>
        <begin position="88"/>
        <end position="113"/>
    </location>
</feature>
<dbReference type="EMBL" id="NRJH01000005">
    <property type="protein sequence ID" value="RIY33940.1"/>
    <property type="molecule type" value="Genomic_DNA"/>
</dbReference>
<dbReference type="NCBIfam" id="TIGR00804">
    <property type="entry name" value="nupC"/>
    <property type="match status" value="1"/>
</dbReference>
<dbReference type="PANTHER" id="PTHR10590">
    <property type="entry name" value="SODIUM/NUCLEOSIDE COTRANSPORTER"/>
    <property type="match status" value="1"/>
</dbReference>
<evidence type="ECO:0000313" key="12">
    <source>
        <dbReference type="Proteomes" id="UP000266258"/>
    </source>
</evidence>
<dbReference type="Pfam" id="PF07670">
    <property type="entry name" value="Gate"/>
    <property type="match status" value="1"/>
</dbReference>
<reference evidence="11 12" key="1">
    <citation type="submission" date="2017-08" db="EMBL/GenBank/DDBJ databases">
        <title>Reclassification of Bisgaard taxon 37 and 44.</title>
        <authorList>
            <person name="Christensen H."/>
        </authorList>
    </citation>
    <scope>NUCLEOTIDE SEQUENCE [LARGE SCALE GENOMIC DNA]</scope>
    <source>
        <strain evidence="11 12">B96_4</strain>
    </source>
</reference>
<dbReference type="Pfam" id="PF01773">
    <property type="entry name" value="Nucleos_tra2_N"/>
    <property type="match status" value="1"/>
</dbReference>
<dbReference type="OrthoDB" id="9766455at2"/>
<feature type="domain" description="Concentrative nucleoside transporter N-terminal" evidence="8">
    <location>
        <begin position="8"/>
        <end position="80"/>
    </location>
</feature>
<feature type="domain" description="Concentrative nucleoside transporter C-terminal" evidence="9">
    <location>
        <begin position="196"/>
        <end position="414"/>
    </location>
</feature>
<evidence type="ECO:0000256" key="3">
    <source>
        <dbReference type="ARBA" id="ARBA00022475"/>
    </source>
</evidence>
<comment type="caution">
    <text evidence="11">The sequence shown here is derived from an EMBL/GenBank/DDBJ whole genome shotgun (WGS) entry which is preliminary data.</text>
</comment>
<feature type="transmembrane region" description="Helical" evidence="7">
    <location>
        <begin position="196"/>
        <end position="216"/>
    </location>
</feature>
<comment type="caution">
    <text evidence="7">Lacks conserved residue(s) required for the propagation of feature annotation.</text>
</comment>
<feature type="transmembrane region" description="Helical" evidence="7">
    <location>
        <begin position="394"/>
        <end position="419"/>
    </location>
</feature>
<organism evidence="11 12">
    <name type="scientific">Psittacicella melopsittaci</name>
    <dbReference type="NCBI Taxonomy" id="2028576"/>
    <lineage>
        <taxon>Bacteria</taxon>
        <taxon>Pseudomonadati</taxon>
        <taxon>Pseudomonadota</taxon>
        <taxon>Gammaproteobacteria</taxon>
        <taxon>Pasteurellales</taxon>
        <taxon>Psittacicellaceae</taxon>
        <taxon>Psittacicella</taxon>
    </lineage>
</organism>
<dbReference type="Pfam" id="PF07662">
    <property type="entry name" value="Nucleos_tra2_C"/>
    <property type="match status" value="1"/>
</dbReference>
<evidence type="ECO:0000259" key="9">
    <source>
        <dbReference type="Pfam" id="PF07662"/>
    </source>
</evidence>
<evidence type="ECO:0000256" key="4">
    <source>
        <dbReference type="ARBA" id="ARBA00022692"/>
    </source>
</evidence>
<dbReference type="InterPro" id="IPR011642">
    <property type="entry name" value="Gate_dom"/>
</dbReference>
<evidence type="ECO:0000256" key="2">
    <source>
        <dbReference type="ARBA" id="ARBA00009033"/>
    </source>
</evidence>
<keyword evidence="6 7" id="KW-0472">Membrane</keyword>
<feature type="transmembrane region" description="Helical" evidence="7">
    <location>
        <begin position="254"/>
        <end position="279"/>
    </location>
</feature>
<keyword evidence="3" id="KW-1003">Cell membrane</keyword>
<dbReference type="GO" id="GO:0015293">
    <property type="term" value="F:symporter activity"/>
    <property type="evidence" value="ECO:0007669"/>
    <property type="project" value="TreeGrafter"/>
</dbReference>
<dbReference type="RefSeq" id="WP_119496322.1">
    <property type="nucleotide sequence ID" value="NZ_NRJH01000005.1"/>
</dbReference>
<feature type="transmembrane region" description="Helical" evidence="7">
    <location>
        <begin position="31"/>
        <end position="51"/>
    </location>
</feature>
<gene>
    <name evidence="11" type="ORF">CJP74_00515</name>
</gene>
<feature type="domain" description="Nucleoside transporter/FeoB GTPase Gate" evidence="10">
    <location>
        <begin position="93"/>
        <end position="191"/>
    </location>
</feature>
<dbReference type="AlphaFoldDB" id="A0A3A1Y9P9"/>
<evidence type="ECO:0000259" key="10">
    <source>
        <dbReference type="Pfam" id="PF07670"/>
    </source>
</evidence>
<dbReference type="InterPro" id="IPR008276">
    <property type="entry name" value="C_nuclsd_transpt"/>
</dbReference>
<evidence type="ECO:0000256" key="1">
    <source>
        <dbReference type="ARBA" id="ARBA00004651"/>
    </source>
</evidence>
<dbReference type="InterPro" id="IPR002668">
    <property type="entry name" value="CNT_N_dom"/>
</dbReference>
<protein>
    <recommendedName>
        <fullName evidence="7">Nucleoside permease</fullName>
    </recommendedName>
</protein>
<dbReference type="Proteomes" id="UP000266258">
    <property type="component" value="Unassembled WGS sequence"/>
</dbReference>
<dbReference type="PANTHER" id="PTHR10590:SF4">
    <property type="entry name" value="SOLUTE CARRIER FAMILY 28 MEMBER 3"/>
    <property type="match status" value="1"/>
</dbReference>
<comment type="subcellular location">
    <subcellularLocation>
        <location evidence="1">Cell membrane</location>
        <topology evidence="1">Multi-pass membrane protein</topology>
    </subcellularLocation>
</comment>
<feature type="transmembrane region" description="Helical" evidence="7">
    <location>
        <begin position="359"/>
        <end position="382"/>
    </location>
</feature>
<keyword evidence="7" id="KW-0813">Transport</keyword>
<keyword evidence="4 7" id="KW-0812">Transmembrane</keyword>
<name>A0A3A1Y9P9_9GAMM</name>
<keyword evidence="12" id="KW-1185">Reference proteome</keyword>
<dbReference type="GO" id="GO:0005886">
    <property type="term" value="C:plasma membrane"/>
    <property type="evidence" value="ECO:0007669"/>
    <property type="project" value="UniProtKB-SubCell"/>
</dbReference>
<sequence>MSIVMSIVGIIVLLAIGFLFSKHKKQIRLRTVGLALVIQFLFGGFVLYVPIGQEILFAVSNGFVKLLGYVSEGVNFLLGFWLTDASNVGFVFAFKALPVIIYLASLISVLYYLGVMKIIIRGIGGALKAILGTSETESLSAAANIFVGQTEAPLTVKPYIAKMTESELFAVMVGGLASVAGSVLAGYIGMGIPAPYLIAASFMSAPGGLLFAKLLIPETEKSVTFVKDGEVDKDDAPANVLEAAARGASDGMFLVLNVAAMLLAFLSIIGLINGILGWFGSLFGFDGLSLTWLVSIPFRYLAFLIGVPWQDSTLAGGIIGIKLITNEFVGYLELSKYVVKGENGVFAAWEGIQPITGTILSFALCGFANLSSIAILIGGLGVMAPNRRADVARLGLYAVLGGTLSNLMSATIAGFFFSIGGGVA</sequence>
<evidence type="ECO:0000259" key="8">
    <source>
        <dbReference type="Pfam" id="PF01773"/>
    </source>
</evidence>
<dbReference type="InterPro" id="IPR011657">
    <property type="entry name" value="CNT_C_dom"/>
</dbReference>
<dbReference type="InterPro" id="IPR018270">
    <property type="entry name" value="C_nuclsd_transpt_met_bac"/>
</dbReference>
<evidence type="ECO:0000313" key="11">
    <source>
        <dbReference type="EMBL" id="RIY33940.1"/>
    </source>
</evidence>
<evidence type="ECO:0000256" key="6">
    <source>
        <dbReference type="ARBA" id="ARBA00023136"/>
    </source>
</evidence>